<feature type="domain" description="GFO/IDH/MocA-like oxidoreductase" evidence="2">
    <location>
        <begin position="138"/>
        <end position="262"/>
    </location>
</feature>
<dbReference type="PANTHER" id="PTHR43249:SF1">
    <property type="entry name" value="D-GLUCOSIDE 3-DEHYDROGENASE"/>
    <property type="match status" value="1"/>
</dbReference>
<dbReference type="InterPro" id="IPR052515">
    <property type="entry name" value="Gfo/Idh/MocA_Oxidoreductase"/>
</dbReference>
<dbReference type="SUPFAM" id="SSF55347">
    <property type="entry name" value="Glyceraldehyde-3-phosphate dehydrogenase-like, C-terminal domain"/>
    <property type="match status" value="1"/>
</dbReference>
<dbReference type="InterPro" id="IPR000683">
    <property type="entry name" value="Gfo/Idh/MocA-like_OxRdtase_N"/>
</dbReference>
<dbReference type="InterPro" id="IPR008354">
    <property type="entry name" value="Glc-Fru_OxRdtase_bac"/>
</dbReference>
<dbReference type="PANTHER" id="PTHR43249">
    <property type="entry name" value="UDP-N-ACETYL-2-AMINO-2-DEOXY-D-GLUCURONATE OXIDASE"/>
    <property type="match status" value="1"/>
</dbReference>
<dbReference type="EMBL" id="CP006763">
    <property type="protein sequence ID" value="AGY75532.1"/>
    <property type="molecule type" value="Genomic_DNA"/>
</dbReference>
<reference evidence="4" key="1">
    <citation type="journal article" date="2014" name="Biotechnol. Biofuels">
        <title>Comparison of single-molecule sequencing and hybrid approaches for finishing the genome of Clostridium autoethanogenum and analysis of CRISPR systems in industrial relevant Clostridia.</title>
        <authorList>
            <person name="Brown S.D."/>
            <person name="Nagaraju S."/>
            <person name="Utturkar S."/>
            <person name="De Tissera S."/>
            <person name="Segovia S."/>
            <person name="Mitchell W."/>
            <person name="Land M.L."/>
            <person name="Dassanayake A."/>
            <person name="Kopke M."/>
        </authorList>
    </citation>
    <scope>NUCLEOTIDE SEQUENCE [LARGE SCALE GENOMIC DNA]</scope>
    <source>
        <strain evidence="4">DSM 10061</strain>
    </source>
</reference>
<dbReference type="Gene3D" id="3.40.50.720">
    <property type="entry name" value="NAD(P)-binding Rossmann-like Domain"/>
    <property type="match status" value="1"/>
</dbReference>
<gene>
    <name evidence="3" type="ORF">CAETHG_1307</name>
</gene>
<proteinExistence type="predicted"/>
<sequence>MSKLKFAILGCGRISYKHVEALAANKDEAVLVAVCDLVEEKAEQRKNEYIEKVGDAKVAVYTDYKKMLEEQDIDVVTVATESGYHPEIAMYCMNNKKHVICEKPMALSIKDADDMIECSKKNNVKLCVSHQNRFNKPVQQLRSAVEENRFGRLVNGTARILWNRNMGYYHQAPWRGTWKLDGGTLMNQCIHNIDLLQWMMGGEIDTVYAQCDTFLRDIEAEDFGAIVIRFKNGAIGIVEGTACVYPKNLEETLSVFGEKGTVCIGGLAVNKIETWNFEDHKDLDDKILKSQEGDPDTVYGFGHIPLFKDMIDAINNNRKPLIDGEEGKKGMSIILAAYKSRLTGMPVKFPMGDFSTMDMVGVKKINR</sequence>
<feature type="domain" description="Gfo/Idh/MocA-like oxidoreductase N-terminal" evidence="1">
    <location>
        <begin position="4"/>
        <end position="130"/>
    </location>
</feature>
<evidence type="ECO:0000313" key="3">
    <source>
        <dbReference type="EMBL" id="AGY75532.1"/>
    </source>
</evidence>
<keyword evidence="4" id="KW-1185">Reference proteome</keyword>
<evidence type="ECO:0000313" key="4">
    <source>
        <dbReference type="Proteomes" id="UP000017590"/>
    </source>
</evidence>
<protein>
    <submittedName>
        <fullName evidence="3">Gfo/Idh/MocA family oxidoreductase</fullName>
    </submittedName>
</protein>
<name>A0ABM5NT75_9CLOT</name>
<dbReference type="Pfam" id="PF01408">
    <property type="entry name" value="GFO_IDH_MocA"/>
    <property type="match status" value="1"/>
</dbReference>
<organism evidence="3 4">
    <name type="scientific">Clostridium autoethanogenum DSM 10061</name>
    <dbReference type="NCBI Taxonomy" id="1341692"/>
    <lineage>
        <taxon>Bacteria</taxon>
        <taxon>Bacillati</taxon>
        <taxon>Bacillota</taxon>
        <taxon>Clostridia</taxon>
        <taxon>Eubacteriales</taxon>
        <taxon>Clostridiaceae</taxon>
        <taxon>Clostridium</taxon>
    </lineage>
</organism>
<evidence type="ECO:0000259" key="2">
    <source>
        <dbReference type="Pfam" id="PF22725"/>
    </source>
</evidence>
<evidence type="ECO:0000259" key="1">
    <source>
        <dbReference type="Pfam" id="PF01408"/>
    </source>
</evidence>
<dbReference type="InterPro" id="IPR055170">
    <property type="entry name" value="GFO_IDH_MocA-like_dom"/>
</dbReference>
<dbReference type="RefSeq" id="WP_023162187.1">
    <property type="nucleotide sequence ID" value="NC_022592.1"/>
</dbReference>
<dbReference type="Pfam" id="PF22725">
    <property type="entry name" value="GFO_IDH_MocA_C3"/>
    <property type="match status" value="1"/>
</dbReference>
<dbReference type="Proteomes" id="UP000017590">
    <property type="component" value="Chromosome"/>
</dbReference>
<dbReference type="SUPFAM" id="SSF51735">
    <property type="entry name" value="NAD(P)-binding Rossmann-fold domains"/>
    <property type="match status" value="1"/>
</dbReference>
<dbReference type="Gene3D" id="3.30.360.10">
    <property type="entry name" value="Dihydrodipicolinate Reductase, domain 2"/>
    <property type="match status" value="1"/>
</dbReference>
<dbReference type="PRINTS" id="PR01775">
    <property type="entry name" value="GLFROXRDTASE"/>
</dbReference>
<accession>A0ABM5NT75</accession>
<dbReference type="InterPro" id="IPR036291">
    <property type="entry name" value="NAD(P)-bd_dom_sf"/>
</dbReference>